<dbReference type="EMBL" id="CP009574">
    <property type="protein sequence ID" value="AIT08999.1"/>
    <property type="molecule type" value="Genomic_DNA"/>
</dbReference>
<dbReference type="Pfam" id="PF04480">
    <property type="entry name" value="DUF559"/>
    <property type="match status" value="1"/>
</dbReference>
<accession>A0A097EN58</accession>
<organism evidence="2 3">
    <name type="scientific">Candidatus Francisella endociliophora</name>
    <dbReference type="NCBI Taxonomy" id="653937"/>
    <lineage>
        <taxon>Bacteria</taxon>
        <taxon>Pseudomonadati</taxon>
        <taxon>Pseudomonadota</taxon>
        <taxon>Gammaproteobacteria</taxon>
        <taxon>Thiotrichales</taxon>
        <taxon>Francisellaceae</taxon>
        <taxon>Francisella</taxon>
    </lineage>
</organism>
<dbReference type="InterPro" id="IPR047216">
    <property type="entry name" value="Endonuclease_DUF559_bact"/>
</dbReference>
<reference evidence="2 3" key="1">
    <citation type="submission" date="2014-10" db="EMBL/GenBank/DDBJ databases">
        <title>Whole genome sequence of Francisella endociliophora strain FSC1006, isolated from a laboratory culture of the marine ciliate Euplotes raikovi.</title>
        <authorList>
            <person name="Granberg M."/>
            <person name="Backman S."/>
            <person name="Lundmark E."/>
            <person name="Nilsson E."/>
            <person name="Karlsson E."/>
            <person name="Thelaus J."/>
            <person name="Ohrman C."/>
            <person name="Larkeryd A."/>
            <person name="Stenberg P."/>
        </authorList>
    </citation>
    <scope>NUCLEOTIDE SEQUENCE [LARGE SCALE GENOMIC DNA]</scope>
    <source>
        <strain evidence="2 3">FSC1006</strain>
    </source>
</reference>
<keyword evidence="2" id="KW-0808">Transferase</keyword>
<dbReference type="PANTHER" id="PTHR38590:SF1">
    <property type="entry name" value="BLL0828 PROTEIN"/>
    <property type="match status" value="1"/>
</dbReference>
<evidence type="ECO:0000313" key="3">
    <source>
        <dbReference type="Proteomes" id="UP000029672"/>
    </source>
</evidence>
<dbReference type="InterPro" id="IPR007569">
    <property type="entry name" value="DUF559"/>
</dbReference>
<dbReference type="CDD" id="cd01038">
    <property type="entry name" value="Endonuclease_DUF559"/>
    <property type="match status" value="1"/>
</dbReference>
<gene>
    <name evidence="2" type="ORF">LO80_02730</name>
</gene>
<dbReference type="GO" id="GO:0008168">
    <property type="term" value="F:methyltransferase activity"/>
    <property type="evidence" value="ECO:0007669"/>
    <property type="project" value="UniProtKB-KW"/>
</dbReference>
<dbReference type="KEGG" id="frf:LO80_02730"/>
<keyword evidence="3" id="KW-1185">Reference proteome</keyword>
<sequence>MKRILPYNPKLKGRAKELRKAGVLSEVLLWQELKARKFLDLDFDRQKIVGNYIVDFYCDALQLVIEIDGLSHNDKYEYDRIRDSYLLGLGLKVLHIQDIDVKNNLDGVMKYLKDYCEKLGVNNTPPSA</sequence>
<dbReference type="AlphaFoldDB" id="A0A097EN58"/>
<evidence type="ECO:0000259" key="1">
    <source>
        <dbReference type="Pfam" id="PF04480"/>
    </source>
</evidence>
<evidence type="ECO:0000313" key="2">
    <source>
        <dbReference type="EMBL" id="AIT08999.1"/>
    </source>
</evidence>
<dbReference type="OrthoDB" id="9798754at2"/>
<dbReference type="InterPro" id="IPR011335">
    <property type="entry name" value="Restrct_endonuc-II-like"/>
</dbReference>
<proteinExistence type="predicted"/>
<name>A0A097EN58_9GAMM</name>
<dbReference type="eggNOG" id="COG2852">
    <property type="taxonomic scope" value="Bacteria"/>
</dbReference>
<keyword evidence="2" id="KW-0489">Methyltransferase</keyword>
<dbReference type="SUPFAM" id="SSF52980">
    <property type="entry name" value="Restriction endonuclease-like"/>
    <property type="match status" value="1"/>
</dbReference>
<dbReference type="HOGENOM" id="CLU_107928_1_2_6"/>
<dbReference type="PANTHER" id="PTHR38590">
    <property type="entry name" value="BLL0828 PROTEIN"/>
    <property type="match status" value="1"/>
</dbReference>
<protein>
    <submittedName>
        <fullName evidence="2">DNA methylase</fullName>
    </submittedName>
</protein>
<dbReference type="GO" id="GO:0032259">
    <property type="term" value="P:methylation"/>
    <property type="evidence" value="ECO:0007669"/>
    <property type="project" value="UniProtKB-KW"/>
</dbReference>
<dbReference type="STRING" id="1547445.LO80_02730"/>
<dbReference type="RefSeq" id="WP_040008316.1">
    <property type="nucleotide sequence ID" value="NZ_CP009574.1"/>
</dbReference>
<feature type="domain" description="DUF559" evidence="1">
    <location>
        <begin position="11"/>
        <end position="113"/>
    </location>
</feature>
<dbReference type="Proteomes" id="UP000029672">
    <property type="component" value="Chromosome"/>
</dbReference>
<dbReference type="Gene3D" id="3.40.960.10">
    <property type="entry name" value="VSR Endonuclease"/>
    <property type="match status" value="1"/>
</dbReference>